<evidence type="ECO:0000313" key="2">
    <source>
        <dbReference type="EMBL" id="EYB69286.1"/>
    </source>
</evidence>
<dbReference type="eggNOG" id="COG3121">
    <property type="taxonomic scope" value="Bacteria"/>
</dbReference>
<accession>A0A016QTF6</accession>
<organism evidence="2 3">
    <name type="scientific">Deinococcus phoenicis</name>
    <dbReference type="NCBI Taxonomy" id="1476583"/>
    <lineage>
        <taxon>Bacteria</taxon>
        <taxon>Thermotogati</taxon>
        <taxon>Deinococcota</taxon>
        <taxon>Deinococci</taxon>
        <taxon>Deinococcales</taxon>
        <taxon>Deinococcaceae</taxon>
        <taxon>Deinococcus</taxon>
    </lineage>
</organism>
<dbReference type="RefSeq" id="WP_034353617.1">
    <property type="nucleotide sequence ID" value="NZ_JHAC01000009.1"/>
</dbReference>
<evidence type="ECO:0000313" key="3">
    <source>
        <dbReference type="Proteomes" id="UP000020492"/>
    </source>
</evidence>
<keyword evidence="3" id="KW-1185">Reference proteome</keyword>
<feature type="chain" id="PRO_5001485720" description="P pilus assembly protein, chaperone PapD" evidence="1">
    <location>
        <begin position="34"/>
        <end position="283"/>
    </location>
</feature>
<protein>
    <recommendedName>
        <fullName evidence="4">P pilus assembly protein, chaperone PapD</fullName>
    </recommendedName>
</protein>
<gene>
    <name evidence="2" type="ORF">DEIPH_ctg009orf0029</name>
</gene>
<keyword evidence="1" id="KW-0732">Signal</keyword>
<evidence type="ECO:0008006" key="4">
    <source>
        <dbReference type="Google" id="ProtNLM"/>
    </source>
</evidence>
<proteinExistence type="predicted"/>
<sequence length="283" mass="29364">MLHAPFRPGRRAARFLLASTLLMSGLLASPALAATGVSVDVSRVELNVQPGGSVNHAVTVSNPGNRSDSAMKVSAYLRDFVFPTQGAVQFLNAGSTKSSLAKWFQFTPAEFTLGAGQNQQVRYTLQVPAGTPPGLYWGVLFFKSDTAGAAAPAAPQAAQNGVTVQYNIDVGQIIYVQVGTPTLDAALSGIGAEYAGGQLNVSASIKNTGNALLRAAGRAQVIDAAGKIVATLPIEEGVALPGYTRAFSGQAPADLKAGQYQVLLALQYAKGKVFTGQTRLVVK</sequence>
<dbReference type="OrthoDB" id="60531at2"/>
<dbReference type="STRING" id="1476583.DEIPH_ctg009orf0029"/>
<feature type="signal peptide" evidence="1">
    <location>
        <begin position="1"/>
        <end position="33"/>
    </location>
</feature>
<reference evidence="2 3" key="1">
    <citation type="submission" date="2014-03" db="EMBL/GenBank/DDBJ databases">
        <title>Draft genome sequence of Deinococcus phoenicis 1P10ME.</title>
        <authorList>
            <person name="Stepanov V.G."/>
            <person name="Vaishampayan P."/>
            <person name="Venkateswaran K."/>
            <person name="Fox G.E."/>
        </authorList>
    </citation>
    <scope>NUCLEOTIDE SEQUENCE [LARGE SCALE GENOMIC DNA]</scope>
    <source>
        <strain evidence="2 3">1P10ME</strain>
    </source>
</reference>
<name>A0A016QTF6_9DEIO</name>
<evidence type="ECO:0000256" key="1">
    <source>
        <dbReference type="SAM" id="SignalP"/>
    </source>
</evidence>
<dbReference type="AlphaFoldDB" id="A0A016QTF6"/>
<comment type="caution">
    <text evidence="2">The sequence shown here is derived from an EMBL/GenBank/DDBJ whole genome shotgun (WGS) entry which is preliminary data.</text>
</comment>
<dbReference type="EMBL" id="JHAC01000009">
    <property type="protein sequence ID" value="EYB69286.1"/>
    <property type="molecule type" value="Genomic_DNA"/>
</dbReference>
<dbReference type="PATRIC" id="fig|1476583.3.peg.600"/>
<dbReference type="Proteomes" id="UP000020492">
    <property type="component" value="Unassembled WGS sequence"/>
</dbReference>